<reference evidence="2" key="1">
    <citation type="submission" date="2018-05" db="EMBL/GenBank/DDBJ databases">
        <authorList>
            <person name="Lanie J.A."/>
            <person name="Ng W.-L."/>
            <person name="Kazmierczak K.M."/>
            <person name="Andrzejewski T.M."/>
            <person name="Davidsen T.M."/>
            <person name="Wayne K.J."/>
            <person name="Tettelin H."/>
            <person name="Glass J.I."/>
            <person name="Rusch D."/>
            <person name="Podicherti R."/>
            <person name="Tsui H.-C.T."/>
            <person name="Winkler M.E."/>
        </authorList>
    </citation>
    <scope>NUCLEOTIDE SEQUENCE</scope>
</reference>
<evidence type="ECO:0000256" key="1">
    <source>
        <dbReference type="SAM" id="MobiDB-lite"/>
    </source>
</evidence>
<dbReference type="AlphaFoldDB" id="A0A382P6B1"/>
<feature type="region of interest" description="Disordered" evidence="1">
    <location>
        <begin position="1"/>
        <end position="35"/>
    </location>
</feature>
<evidence type="ECO:0000313" key="2">
    <source>
        <dbReference type="EMBL" id="SVC68377.1"/>
    </source>
</evidence>
<dbReference type="EMBL" id="UINC01104883">
    <property type="protein sequence ID" value="SVC68377.1"/>
    <property type="molecule type" value="Genomic_DNA"/>
</dbReference>
<protein>
    <submittedName>
        <fullName evidence="2">Uncharacterized protein</fullName>
    </submittedName>
</protein>
<organism evidence="2">
    <name type="scientific">marine metagenome</name>
    <dbReference type="NCBI Taxonomy" id="408172"/>
    <lineage>
        <taxon>unclassified sequences</taxon>
        <taxon>metagenomes</taxon>
        <taxon>ecological metagenomes</taxon>
    </lineage>
</organism>
<sequence length="62" mass="6786">MPHSNTWPSVIPKKSQRPIKAPKNDEGQRKNQRLGKRHELVAVAAGVPRLLQSVTAVVGPPN</sequence>
<gene>
    <name evidence="2" type="ORF">METZ01_LOCUS321231</name>
</gene>
<accession>A0A382P6B1</accession>
<proteinExistence type="predicted"/>
<name>A0A382P6B1_9ZZZZ</name>